<comment type="caution">
    <text evidence="3">The sequence shown here is derived from an EMBL/GenBank/DDBJ whole genome shotgun (WGS) entry which is preliminary data.</text>
</comment>
<evidence type="ECO:0000256" key="2">
    <source>
        <dbReference type="SAM" id="SignalP"/>
    </source>
</evidence>
<reference evidence="3 4" key="1">
    <citation type="submission" date="2018-03" db="EMBL/GenBank/DDBJ databases">
        <title>Draft Genome Sequences of the Obligatory Marine Myxobacteria Enhygromyxa salina SWB005.</title>
        <authorList>
            <person name="Poehlein A."/>
            <person name="Moghaddam J.A."/>
            <person name="Harms H."/>
            <person name="Alanjari M."/>
            <person name="Koenig G.M."/>
            <person name="Daniel R."/>
            <person name="Schaeberle T.F."/>
        </authorList>
    </citation>
    <scope>NUCLEOTIDE SEQUENCE [LARGE SCALE GENOMIC DNA]</scope>
    <source>
        <strain evidence="3 4">SWB005</strain>
    </source>
</reference>
<dbReference type="Proteomes" id="UP000237968">
    <property type="component" value="Unassembled WGS sequence"/>
</dbReference>
<keyword evidence="4" id="KW-1185">Reference proteome</keyword>
<name>A0A2S9XAM8_9BACT</name>
<evidence type="ECO:0000313" key="3">
    <source>
        <dbReference type="EMBL" id="PRP89914.1"/>
    </source>
</evidence>
<feature type="chain" id="PRO_5015529718" evidence="2">
    <location>
        <begin position="22"/>
        <end position="512"/>
    </location>
</feature>
<dbReference type="RefSeq" id="WP_181198495.1">
    <property type="nucleotide sequence ID" value="NZ_PVNK01000311.1"/>
</dbReference>
<dbReference type="InterPro" id="IPR012334">
    <property type="entry name" value="Pectin_lyas_fold"/>
</dbReference>
<dbReference type="EMBL" id="PVNK01000311">
    <property type="protein sequence ID" value="PRP89914.1"/>
    <property type="molecule type" value="Genomic_DNA"/>
</dbReference>
<accession>A0A2S9XAM8</accession>
<organism evidence="3 4">
    <name type="scientific">Enhygromyxa salina</name>
    <dbReference type="NCBI Taxonomy" id="215803"/>
    <lineage>
        <taxon>Bacteria</taxon>
        <taxon>Pseudomonadati</taxon>
        <taxon>Myxococcota</taxon>
        <taxon>Polyangia</taxon>
        <taxon>Nannocystales</taxon>
        <taxon>Nannocystaceae</taxon>
        <taxon>Enhygromyxa</taxon>
    </lineage>
</organism>
<evidence type="ECO:0000313" key="4">
    <source>
        <dbReference type="Proteomes" id="UP000237968"/>
    </source>
</evidence>
<dbReference type="InterPro" id="IPR011050">
    <property type="entry name" value="Pectin_lyase_fold/virulence"/>
</dbReference>
<dbReference type="SUPFAM" id="SSF51126">
    <property type="entry name" value="Pectin lyase-like"/>
    <property type="match status" value="1"/>
</dbReference>
<gene>
    <name evidence="3" type="ORF">ENSA5_70210</name>
</gene>
<feature type="region of interest" description="Disordered" evidence="1">
    <location>
        <begin position="100"/>
        <end position="120"/>
    </location>
</feature>
<dbReference type="Gene3D" id="2.160.20.10">
    <property type="entry name" value="Single-stranded right-handed beta-helix, Pectin lyase-like"/>
    <property type="match status" value="1"/>
</dbReference>
<evidence type="ECO:0000256" key="1">
    <source>
        <dbReference type="SAM" id="MobiDB-lite"/>
    </source>
</evidence>
<sequence>MHNKKFTIATFGLGFVASAFLGLGACRGSEPNDEHCANANGNETCDQRYGDQRPFCLSCGDGSDANFGCVSDEPTDLSCYSPCGGGENYNDNSTCIEIGDGDGDTGDGDGDTGDGDGDGDGDTGGCMEDVDCTEAGSPFCNLDTGECVACDATAEPDASCASLDAGTPVCDDAGSCVQCTLDVQDACVDTTPVCDADAGACVGCSDHAQCSDSACNLADGSCIDQGNIIHVDGDGGDCDMADGSEGMPYCTIASAIENADDATLIILHEQDGDAPYLEATTLTQPLALFAADGERPILQGFDSKPAITVSSTGDLFMRGITIYGSPNNAEGLLIDGGAAWVERSRIINNTGGGITVDNAGSLVLVNSFVGGSNSNPALSVDNGSCDISYATLAAPLLVGGPSLACTDGVNTTVRNSIIVSAHADPEVDCSNATITDSALEMVLGDNVALGDLNINWFTDYLQGDFHLAPGYPPELDTAAIWLTGDPTTDIDGDPRPMVDGTMDFAGADLVVP</sequence>
<dbReference type="PROSITE" id="PS51257">
    <property type="entry name" value="PROKAR_LIPOPROTEIN"/>
    <property type="match status" value="1"/>
</dbReference>
<feature type="signal peptide" evidence="2">
    <location>
        <begin position="1"/>
        <end position="21"/>
    </location>
</feature>
<protein>
    <submittedName>
        <fullName evidence="3">Uncharacterized protein</fullName>
    </submittedName>
</protein>
<keyword evidence="2" id="KW-0732">Signal</keyword>
<proteinExistence type="predicted"/>
<dbReference type="AlphaFoldDB" id="A0A2S9XAM8"/>